<dbReference type="AlphaFoldDB" id="A0A1T4PXN4"/>
<keyword evidence="7" id="KW-1185">Reference proteome</keyword>
<feature type="transmembrane region" description="Helical" evidence="4">
    <location>
        <begin position="86"/>
        <end position="108"/>
    </location>
</feature>
<feature type="domain" description="Major facilitator superfamily (MFS) profile" evidence="5">
    <location>
        <begin position="16"/>
        <end position="415"/>
    </location>
</feature>
<evidence type="ECO:0000256" key="1">
    <source>
        <dbReference type="ARBA" id="ARBA00022692"/>
    </source>
</evidence>
<dbReference type="Proteomes" id="UP000190092">
    <property type="component" value="Unassembled WGS sequence"/>
</dbReference>
<dbReference type="InterPro" id="IPR020846">
    <property type="entry name" value="MFS_dom"/>
</dbReference>
<feature type="transmembrane region" description="Helical" evidence="4">
    <location>
        <begin position="176"/>
        <end position="194"/>
    </location>
</feature>
<dbReference type="SUPFAM" id="SSF103473">
    <property type="entry name" value="MFS general substrate transporter"/>
    <property type="match status" value="1"/>
</dbReference>
<keyword evidence="3 4" id="KW-0472">Membrane</keyword>
<feature type="transmembrane region" description="Helical" evidence="4">
    <location>
        <begin position="143"/>
        <end position="164"/>
    </location>
</feature>
<feature type="transmembrane region" description="Helical" evidence="4">
    <location>
        <begin position="226"/>
        <end position="251"/>
    </location>
</feature>
<protein>
    <submittedName>
        <fullName evidence="6">Predicted arabinose efflux permease, MFS family</fullName>
    </submittedName>
</protein>
<feature type="transmembrane region" description="Helical" evidence="4">
    <location>
        <begin position="271"/>
        <end position="294"/>
    </location>
</feature>
<organism evidence="6 7">
    <name type="scientific">Enhydrobacter aerosaccus</name>
    <dbReference type="NCBI Taxonomy" id="225324"/>
    <lineage>
        <taxon>Bacteria</taxon>
        <taxon>Pseudomonadati</taxon>
        <taxon>Pseudomonadota</taxon>
        <taxon>Alphaproteobacteria</taxon>
        <taxon>Hyphomicrobiales</taxon>
        <taxon>Enhydrobacter</taxon>
    </lineage>
</organism>
<keyword evidence="1 4" id="KW-0812">Transmembrane</keyword>
<reference evidence="7" key="1">
    <citation type="submission" date="2017-02" db="EMBL/GenBank/DDBJ databases">
        <authorList>
            <person name="Varghese N."/>
            <person name="Submissions S."/>
        </authorList>
    </citation>
    <scope>NUCLEOTIDE SEQUENCE [LARGE SCALE GENOMIC DNA]</scope>
    <source>
        <strain evidence="7">ATCC 27094</strain>
    </source>
</reference>
<dbReference type="InterPro" id="IPR050327">
    <property type="entry name" value="Proton-linked_MCT"/>
</dbReference>
<dbReference type="PANTHER" id="PTHR11360:SF284">
    <property type="entry name" value="EG:103B4.3 PROTEIN-RELATED"/>
    <property type="match status" value="1"/>
</dbReference>
<proteinExistence type="predicted"/>
<feature type="transmembrane region" description="Helical" evidence="4">
    <location>
        <begin position="114"/>
        <end position="136"/>
    </location>
</feature>
<feature type="transmembrane region" description="Helical" evidence="4">
    <location>
        <begin position="306"/>
        <end position="329"/>
    </location>
</feature>
<feature type="transmembrane region" description="Helical" evidence="4">
    <location>
        <begin position="391"/>
        <end position="411"/>
    </location>
</feature>
<dbReference type="PROSITE" id="PS50850">
    <property type="entry name" value="MFS"/>
    <property type="match status" value="1"/>
</dbReference>
<dbReference type="EMBL" id="FUWJ01000002">
    <property type="protein sequence ID" value="SJZ96011.1"/>
    <property type="molecule type" value="Genomic_DNA"/>
</dbReference>
<keyword evidence="2 4" id="KW-1133">Transmembrane helix</keyword>
<sequence>MGLRPPQFSLMNNRSYWTAVWCGFLVLTIGLGVRQSFGIFLKPVSAELHVGRELFSFGTALSMLLMGVFAPFSGRLADRFGSAPTIAGGAAVYVLGMVVTATMHSGVMLVVGNVLVGIGLSAATFGPVLGVILRLAPPAKQALAVGICSAGGSFGQFFIVPLASVLQNYFGDWRPTMWALTVLAVLMILLPIGLNDSKQIAAARKASGGRQTSREALAEAFGQRSYVLLVVGYFVCGFHVAFVGGHLPAYISDKGVGLALFGLKLSPAELGGWSIGMVGLFNIAGSIIWSSLGARFQRKNLLATLYLLRSLVFLSFVLAPLSAFSVLAFAGALGFLWLGTVPLTTSLVGYIFGPVHLTMLNGFVFLGHQVGSFFGGWGGGKLFDLTGNYDAMWWISIALGVISALLHWPIVEKPVARPTALAAQPA</sequence>
<dbReference type="InterPro" id="IPR036259">
    <property type="entry name" value="MFS_trans_sf"/>
</dbReference>
<feature type="transmembrane region" description="Helical" evidence="4">
    <location>
        <begin position="335"/>
        <end position="353"/>
    </location>
</feature>
<evidence type="ECO:0000259" key="5">
    <source>
        <dbReference type="PROSITE" id="PS50850"/>
    </source>
</evidence>
<dbReference type="PANTHER" id="PTHR11360">
    <property type="entry name" value="MONOCARBOXYLATE TRANSPORTER"/>
    <property type="match status" value="1"/>
</dbReference>
<feature type="transmembrane region" description="Helical" evidence="4">
    <location>
        <begin position="16"/>
        <end position="34"/>
    </location>
</feature>
<dbReference type="STRING" id="225324.SAMN02745126_03061"/>
<evidence type="ECO:0000313" key="6">
    <source>
        <dbReference type="EMBL" id="SJZ96011.1"/>
    </source>
</evidence>
<accession>A0A1T4PXN4</accession>
<feature type="transmembrane region" description="Helical" evidence="4">
    <location>
        <begin position="360"/>
        <end position="379"/>
    </location>
</feature>
<evidence type="ECO:0000256" key="3">
    <source>
        <dbReference type="ARBA" id="ARBA00023136"/>
    </source>
</evidence>
<dbReference type="InterPro" id="IPR011701">
    <property type="entry name" value="MFS"/>
</dbReference>
<dbReference type="CDD" id="cd17355">
    <property type="entry name" value="MFS_YcxA_like"/>
    <property type="match status" value="1"/>
</dbReference>
<evidence type="ECO:0000256" key="4">
    <source>
        <dbReference type="SAM" id="Phobius"/>
    </source>
</evidence>
<feature type="transmembrane region" description="Helical" evidence="4">
    <location>
        <begin position="54"/>
        <end position="74"/>
    </location>
</feature>
<dbReference type="Gene3D" id="1.20.1250.20">
    <property type="entry name" value="MFS general substrate transporter like domains"/>
    <property type="match status" value="2"/>
</dbReference>
<evidence type="ECO:0000256" key="2">
    <source>
        <dbReference type="ARBA" id="ARBA00022989"/>
    </source>
</evidence>
<name>A0A1T4PXN4_9HYPH</name>
<dbReference type="Pfam" id="PF07690">
    <property type="entry name" value="MFS_1"/>
    <property type="match status" value="2"/>
</dbReference>
<evidence type="ECO:0000313" key="7">
    <source>
        <dbReference type="Proteomes" id="UP000190092"/>
    </source>
</evidence>
<dbReference type="GO" id="GO:0022857">
    <property type="term" value="F:transmembrane transporter activity"/>
    <property type="evidence" value="ECO:0007669"/>
    <property type="project" value="InterPro"/>
</dbReference>
<gene>
    <name evidence="6" type="ORF">SAMN02745126_03061</name>
</gene>